<feature type="region of interest" description="Disordered" evidence="2">
    <location>
        <begin position="215"/>
        <end position="294"/>
    </location>
</feature>
<evidence type="ECO:0000256" key="1">
    <source>
        <dbReference type="SAM" id="Coils"/>
    </source>
</evidence>
<keyword evidence="1" id="KW-0175">Coiled coil</keyword>
<reference evidence="3 4" key="1">
    <citation type="journal article" date="2010" name="Science">
        <title>Genomic comparison of the ants Camponotus floridanus and Harpegnathos saltator.</title>
        <authorList>
            <person name="Bonasio R."/>
            <person name="Zhang G."/>
            <person name="Ye C."/>
            <person name="Mutti N.S."/>
            <person name="Fang X."/>
            <person name="Qin N."/>
            <person name="Donahue G."/>
            <person name="Yang P."/>
            <person name="Li Q."/>
            <person name="Li C."/>
            <person name="Zhang P."/>
            <person name="Huang Z."/>
            <person name="Berger S.L."/>
            <person name="Reinberg D."/>
            <person name="Wang J."/>
            <person name="Liebig J."/>
        </authorList>
    </citation>
    <scope>NUCLEOTIDE SEQUENCE [LARGE SCALE GENOMIC DNA]</scope>
    <source>
        <strain evidence="3 4">R22 G/1</strain>
    </source>
</reference>
<dbReference type="Proteomes" id="UP000008237">
    <property type="component" value="Unassembled WGS sequence"/>
</dbReference>
<protein>
    <submittedName>
        <fullName evidence="3">Uncharacterized protein</fullName>
    </submittedName>
</protein>
<evidence type="ECO:0000256" key="2">
    <source>
        <dbReference type="SAM" id="MobiDB-lite"/>
    </source>
</evidence>
<feature type="compositionally biased region" description="Basic and acidic residues" evidence="2">
    <location>
        <begin position="263"/>
        <end position="272"/>
    </location>
</feature>
<dbReference type="AlphaFoldDB" id="E2BPC5"/>
<accession>E2BPC5</accession>
<feature type="coiled-coil region" evidence="1">
    <location>
        <begin position="124"/>
        <end position="158"/>
    </location>
</feature>
<keyword evidence="4" id="KW-1185">Reference proteome</keyword>
<sequence length="294" mass="31994">MDTPTPLEGAGVMSDFYRLKPLQDVYLSGRPESRGEGAAATYWGEQGEQQCGHGDEEGEIFHQRRIHIGGGDCGGPSTGPYMSRERKGKTTHDRLLNRATATSQAALTTLISRTAAQETGGAERPEVMKEIEELREGIRKLRAENLKLQENLQTSRAQGADPAELADEVGRALGAVKLMARRSNTLKGTFTSLLNRATTTTQAAMTTLIARAAAQDVGGAERPERTAGGKRAQAQAQQAPTDRTRKRERAREKKKRNKARARFQKERERELAQEGGKGIPAKKLEGLGYEGGLG</sequence>
<gene>
    <name evidence="3" type="ORF">EAI_06635</name>
</gene>
<feature type="compositionally biased region" description="Basic residues" evidence="2">
    <location>
        <begin position="252"/>
        <end position="262"/>
    </location>
</feature>
<evidence type="ECO:0000313" key="4">
    <source>
        <dbReference type="Proteomes" id="UP000008237"/>
    </source>
</evidence>
<name>E2BPC5_HARSA</name>
<feature type="compositionally biased region" description="Basic and acidic residues" evidence="2">
    <location>
        <begin position="242"/>
        <end position="251"/>
    </location>
</feature>
<organism evidence="4">
    <name type="scientific">Harpegnathos saltator</name>
    <name type="common">Jerdon's jumping ant</name>
    <dbReference type="NCBI Taxonomy" id="610380"/>
    <lineage>
        <taxon>Eukaryota</taxon>
        <taxon>Metazoa</taxon>
        <taxon>Ecdysozoa</taxon>
        <taxon>Arthropoda</taxon>
        <taxon>Hexapoda</taxon>
        <taxon>Insecta</taxon>
        <taxon>Pterygota</taxon>
        <taxon>Neoptera</taxon>
        <taxon>Endopterygota</taxon>
        <taxon>Hymenoptera</taxon>
        <taxon>Apocrita</taxon>
        <taxon>Aculeata</taxon>
        <taxon>Formicoidea</taxon>
        <taxon>Formicidae</taxon>
        <taxon>Ponerinae</taxon>
        <taxon>Ponerini</taxon>
        <taxon>Harpegnathos</taxon>
    </lineage>
</organism>
<evidence type="ECO:0000313" key="3">
    <source>
        <dbReference type="EMBL" id="EFN82457.1"/>
    </source>
</evidence>
<dbReference type="EMBL" id="GL449609">
    <property type="protein sequence ID" value="EFN82457.1"/>
    <property type="molecule type" value="Genomic_DNA"/>
</dbReference>
<proteinExistence type="predicted"/>
<dbReference type="InParanoid" id="E2BPC5"/>